<name>A0ABV9FHX8_9BACL</name>
<accession>A0ABV9FHX8</accession>
<evidence type="ECO:0000259" key="1">
    <source>
        <dbReference type="Pfam" id="PF13115"/>
    </source>
</evidence>
<organism evidence="2 3">
    <name type="scientific">Cohnella hongkongensis</name>
    <dbReference type="NCBI Taxonomy" id="178337"/>
    <lineage>
        <taxon>Bacteria</taxon>
        <taxon>Bacillati</taxon>
        <taxon>Bacillota</taxon>
        <taxon>Bacilli</taxon>
        <taxon>Bacillales</taxon>
        <taxon>Paenibacillaceae</taxon>
        <taxon>Cohnella</taxon>
    </lineage>
</organism>
<comment type="caution">
    <text evidence="2">The sequence shown here is derived from an EMBL/GenBank/DDBJ whole genome shotgun (WGS) entry which is preliminary data.</text>
</comment>
<proteinExistence type="predicted"/>
<dbReference type="RefSeq" id="WP_378101160.1">
    <property type="nucleotide sequence ID" value="NZ_JBHSEP010000024.1"/>
</dbReference>
<gene>
    <name evidence="2" type="ORF">ACFO3S_23870</name>
</gene>
<protein>
    <submittedName>
        <fullName evidence="2">FixH family protein</fullName>
    </submittedName>
</protein>
<dbReference type="InterPro" id="IPR032693">
    <property type="entry name" value="YtkA-like_dom"/>
</dbReference>
<evidence type="ECO:0000313" key="2">
    <source>
        <dbReference type="EMBL" id="MFC4601302.1"/>
    </source>
</evidence>
<dbReference type="Proteomes" id="UP001596028">
    <property type="component" value="Unassembled WGS sequence"/>
</dbReference>
<dbReference type="Pfam" id="PF13115">
    <property type="entry name" value="YtkA"/>
    <property type="match status" value="1"/>
</dbReference>
<sequence>MSKKLIALLCTIGLLSIGGFGWMYGRAAGGESSESSAAGVLLQMDIRAEENGAVVMEENRFRITLNDKRGLPVERASIKVHLVMPGMFCGRVPAETHEVSPGLYDLLAIPVMAGKWEAEIVVVANGETLRATHSFNAV</sequence>
<dbReference type="EMBL" id="JBHSEP010000024">
    <property type="protein sequence ID" value="MFC4601302.1"/>
    <property type="molecule type" value="Genomic_DNA"/>
</dbReference>
<reference evidence="3" key="1">
    <citation type="journal article" date="2019" name="Int. J. Syst. Evol. Microbiol.">
        <title>The Global Catalogue of Microorganisms (GCM) 10K type strain sequencing project: providing services to taxonomists for standard genome sequencing and annotation.</title>
        <authorList>
            <consortium name="The Broad Institute Genomics Platform"/>
            <consortium name="The Broad Institute Genome Sequencing Center for Infectious Disease"/>
            <person name="Wu L."/>
            <person name="Ma J."/>
        </authorList>
    </citation>
    <scope>NUCLEOTIDE SEQUENCE [LARGE SCALE GENOMIC DNA]</scope>
    <source>
        <strain evidence="3">CCUG 49571</strain>
    </source>
</reference>
<evidence type="ECO:0000313" key="3">
    <source>
        <dbReference type="Proteomes" id="UP001596028"/>
    </source>
</evidence>
<keyword evidence="3" id="KW-1185">Reference proteome</keyword>
<feature type="domain" description="YtkA-like" evidence="1">
    <location>
        <begin position="47"/>
        <end position="120"/>
    </location>
</feature>